<reference evidence="6 7" key="1">
    <citation type="journal article" date="2016" name="Nat. Commun.">
        <title>Ectomycorrhizal ecology is imprinted in the genome of the dominant symbiotic fungus Cenococcum geophilum.</title>
        <authorList>
            <consortium name="DOE Joint Genome Institute"/>
            <person name="Peter M."/>
            <person name="Kohler A."/>
            <person name="Ohm R.A."/>
            <person name="Kuo A."/>
            <person name="Krutzmann J."/>
            <person name="Morin E."/>
            <person name="Arend M."/>
            <person name="Barry K.W."/>
            <person name="Binder M."/>
            <person name="Choi C."/>
            <person name="Clum A."/>
            <person name="Copeland A."/>
            <person name="Grisel N."/>
            <person name="Haridas S."/>
            <person name="Kipfer T."/>
            <person name="LaButti K."/>
            <person name="Lindquist E."/>
            <person name="Lipzen A."/>
            <person name="Maire R."/>
            <person name="Meier B."/>
            <person name="Mihaltcheva S."/>
            <person name="Molinier V."/>
            <person name="Murat C."/>
            <person name="Poggeler S."/>
            <person name="Quandt C.A."/>
            <person name="Sperisen C."/>
            <person name="Tritt A."/>
            <person name="Tisserant E."/>
            <person name="Crous P.W."/>
            <person name="Henrissat B."/>
            <person name="Nehls U."/>
            <person name="Egli S."/>
            <person name="Spatafora J.W."/>
            <person name="Grigoriev I.V."/>
            <person name="Martin F.M."/>
        </authorList>
    </citation>
    <scope>NUCLEOTIDE SEQUENCE [LARGE SCALE GENOMIC DNA]</scope>
    <source>
        <strain evidence="6 7">CBS 207.34</strain>
    </source>
</reference>
<proteinExistence type="predicted"/>
<dbReference type="OrthoDB" id="276151at2759"/>
<evidence type="ECO:0000256" key="5">
    <source>
        <dbReference type="SAM" id="MobiDB-lite"/>
    </source>
</evidence>
<dbReference type="InterPro" id="IPR008854">
    <property type="entry name" value="TPMT"/>
</dbReference>
<keyword evidence="2 6" id="KW-0489">Methyltransferase</keyword>
<evidence type="ECO:0000313" key="6">
    <source>
        <dbReference type="EMBL" id="OCL08883.1"/>
    </source>
</evidence>
<keyword evidence="3 6" id="KW-0808">Transferase</keyword>
<dbReference type="Pfam" id="PF05724">
    <property type="entry name" value="TPMT"/>
    <property type="match status" value="1"/>
</dbReference>
<dbReference type="PROSITE" id="PS51585">
    <property type="entry name" value="SAM_MT_TPMT"/>
    <property type="match status" value="1"/>
</dbReference>
<evidence type="ECO:0000256" key="1">
    <source>
        <dbReference type="ARBA" id="ARBA00022553"/>
    </source>
</evidence>
<dbReference type="CDD" id="cd02440">
    <property type="entry name" value="AdoMet_MTases"/>
    <property type="match status" value="1"/>
</dbReference>
<protein>
    <submittedName>
        <fullName evidence="6">Putative thiol methyltransferase</fullName>
    </submittedName>
</protein>
<dbReference type="Proteomes" id="UP000250140">
    <property type="component" value="Unassembled WGS sequence"/>
</dbReference>
<evidence type="ECO:0000313" key="7">
    <source>
        <dbReference type="Proteomes" id="UP000250140"/>
    </source>
</evidence>
<organism evidence="6 7">
    <name type="scientific">Glonium stellatum</name>
    <dbReference type="NCBI Taxonomy" id="574774"/>
    <lineage>
        <taxon>Eukaryota</taxon>
        <taxon>Fungi</taxon>
        <taxon>Dikarya</taxon>
        <taxon>Ascomycota</taxon>
        <taxon>Pezizomycotina</taxon>
        <taxon>Dothideomycetes</taxon>
        <taxon>Pleosporomycetidae</taxon>
        <taxon>Gloniales</taxon>
        <taxon>Gloniaceae</taxon>
        <taxon>Glonium</taxon>
    </lineage>
</organism>
<dbReference type="AlphaFoldDB" id="A0A8E2JTG7"/>
<gene>
    <name evidence="6" type="ORF">AOQ84DRAFT_32145</name>
</gene>
<dbReference type="EMBL" id="KV749567">
    <property type="protein sequence ID" value="OCL08883.1"/>
    <property type="molecule type" value="Genomic_DNA"/>
</dbReference>
<keyword evidence="4" id="KW-0949">S-adenosyl-L-methionine</keyword>
<dbReference type="SUPFAM" id="SSF53335">
    <property type="entry name" value="S-adenosyl-L-methionine-dependent methyltransferases"/>
    <property type="match status" value="1"/>
</dbReference>
<dbReference type="GO" id="GO:0008757">
    <property type="term" value="F:S-adenosylmethionine-dependent methyltransferase activity"/>
    <property type="evidence" value="ECO:0007669"/>
    <property type="project" value="InterPro"/>
</dbReference>
<dbReference type="PANTHER" id="PTHR32183:SF6">
    <property type="entry name" value="CYSTEINE SULFINATE DESULFINASE_CYSTEINE DESULFURASE AND RELATED ENZYMES"/>
    <property type="match status" value="1"/>
</dbReference>
<evidence type="ECO:0000256" key="4">
    <source>
        <dbReference type="ARBA" id="ARBA00022691"/>
    </source>
</evidence>
<accession>A0A8E2JTG7</accession>
<evidence type="ECO:0000256" key="3">
    <source>
        <dbReference type="ARBA" id="ARBA00022679"/>
    </source>
</evidence>
<dbReference type="PANTHER" id="PTHR32183">
    <property type="match status" value="1"/>
</dbReference>
<feature type="region of interest" description="Disordered" evidence="5">
    <location>
        <begin position="67"/>
        <end position="88"/>
    </location>
</feature>
<dbReference type="GO" id="GO:0032259">
    <property type="term" value="P:methylation"/>
    <property type="evidence" value="ECO:0007669"/>
    <property type="project" value="UniProtKB-KW"/>
</dbReference>
<keyword evidence="1" id="KW-0597">Phosphoprotein</keyword>
<feature type="compositionally biased region" description="Low complexity" evidence="5">
    <location>
        <begin position="71"/>
        <end position="83"/>
    </location>
</feature>
<dbReference type="InterPro" id="IPR029063">
    <property type="entry name" value="SAM-dependent_MTases_sf"/>
</dbReference>
<dbReference type="Gene3D" id="3.40.50.150">
    <property type="entry name" value="Vaccinia Virus protein VP39"/>
    <property type="match status" value="1"/>
</dbReference>
<name>A0A8E2JTG7_9PEZI</name>
<evidence type="ECO:0000256" key="2">
    <source>
        <dbReference type="ARBA" id="ARBA00022603"/>
    </source>
</evidence>
<sequence length="290" mass="31926">MTTSSTTPTVPVPNEARERLRQHFLNSDPCTHPSRWDDLWKTGDFLPWDRGAPNPALVDTLTQRPELLGPATTTSTTGDATTGPRQRKRALVPGCGKGYDVLLLASLGYDAYGVEASANAVKACEKHAAEQAERYPARDTEVGSGGVKFVLGDFFKDEWLAGVDGGLGEGFDLIYDYTFLCALPPAFRPAWSDRMSSLLSPTGRLICLEFPTYKPPSTGGPPWALPPIVYEEILTRPGEEIQYDSEGNVVVQTPARDNAKALVRIAHWQPERTHEVGRGTDWVGIWKHKY</sequence>
<keyword evidence="7" id="KW-1185">Reference proteome</keyword>